<name>A0A0A8UWB0_LEGHA</name>
<dbReference type="PATRIC" id="fig|449.7.peg.90"/>
<organism evidence="1 2">
    <name type="scientific">Legionella hackeliae</name>
    <dbReference type="NCBI Taxonomy" id="449"/>
    <lineage>
        <taxon>Bacteria</taxon>
        <taxon>Pseudomonadati</taxon>
        <taxon>Pseudomonadota</taxon>
        <taxon>Gammaproteobacteria</taxon>
        <taxon>Legionellales</taxon>
        <taxon>Legionellaceae</taxon>
        <taxon>Legionella</taxon>
    </lineage>
</organism>
<reference evidence="2" key="1">
    <citation type="submission" date="2014-09" db="EMBL/GenBank/DDBJ databases">
        <authorList>
            <person name="Gomez-Valero L."/>
        </authorList>
    </citation>
    <scope>NUCLEOTIDE SEQUENCE [LARGE SCALE GENOMIC DNA]</scope>
    <source>
        <strain evidence="2">ATCC35250</strain>
    </source>
</reference>
<dbReference type="KEGG" id="lha:LHA_2372"/>
<dbReference type="HOGENOM" id="CLU_2343265_0_0_6"/>
<sequence length="97" mass="11130">MNPENHIITRLLRFLNFNKEANQFVRSLLGQNQSGLLLHPDILRAADLIQLRTPTPVPMFSSKSQTEIFQKVVQELKLTQITNPFITTPDEQDQLGM</sequence>
<dbReference type="OrthoDB" id="5653420at2"/>
<dbReference type="Proteomes" id="UP000032803">
    <property type="component" value="Chromosome I"/>
</dbReference>
<accession>A0A0A8UWB0</accession>
<protein>
    <submittedName>
        <fullName evidence="1">Uncharacterized protein</fullName>
    </submittedName>
</protein>
<dbReference type="RefSeq" id="WP_045106597.1">
    <property type="nucleotide sequence ID" value="NZ_LN681225.1"/>
</dbReference>
<dbReference type="AlphaFoldDB" id="A0A0A8UWB0"/>
<dbReference type="STRING" id="449.LHA_2372"/>
<evidence type="ECO:0000313" key="2">
    <source>
        <dbReference type="Proteomes" id="UP000032803"/>
    </source>
</evidence>
<dbReference type="EMBL" id="LN681225">
    <property type="protein sequence ID" value="CEK11387.1"/>
    <property type="molecule type" value="Genomic_DNA"/>
</dbReference>
<gene>
    <name evidence="1" type="ORF">LHA_2372</name>
</gene>
<keyword evidence="2" id="KW-1185">Reference proteome</keyword>
<proteinExistence type="predicted"/>
<evidence type="ECO:0000313" key="1">
    <source>
        <dbReference type="EMBL" id="CEK11387.1"/>
    </source>
</evidence>